<dbReference type="PANTHER" id="PTHR43667">
    <property type="entry name" value="CYCLOPROPANE-FATTY-ACYL-PHOSPHOLIPID SYNTHASE"/>
    <property type="match status" value="1"/>
</dbReference>
<protein>
    <submittedName>
        <fullName evidence="7">Class I SAM-dependent methyltransferase</fullName>
    </submittedName>
</protein>
<evidence type="ECO:0000256" key="5">
    <source>
        <dbReference type="ARBA" id="ARBA00023098"/>
    </source>
</evidence>
<feature type="active site" evidence="6">
    <location>
        <position position="392"/>
    </location>
</feature>
<dbReference type="EMBL" id="JAEKNN010000063">
    <property type="protein sequence ID" value="MBJ7610484.1"/>
    <property type="molecule type" value="Genomic_DNA"/>
</dbReference>
<accession>A0A934KH39</accession>
<dbReference type="CDD" id="cd02440">
    <property type="entry name" value="AdoMet_MTases"/>
    <property type="match status" value="1"/>
</dbReference>
<evidence type="ECO:0000256" key="6">
    <source>
        <dbReference type="PIRSR" id="PIRSR003085-1"/>
    </source>
</evidence>
<dbReference type="GO" id="GO:0008168">
    <property type="term" value="F:methyltransferase activity"/>
    <property type="evidence" value="ECO:0007669"/>
    <property type="project" value="UniProtKB-KW"/>
</dbReference>
<comment type="caution">
    <text evidence="7">The sequence shown here is derived from an EMBL/GenBank/DDBJ whole genome shotgun (WGS) entry which is preliminary data.</text>
</comment>
<dbReference type="GO" id="GO:0032259">
    <property type="term" value="P:methylation"/>
    <property type="evidence" value="ECO:0007669"/>
    <property type="project" value="UniProtKB-KW"/>
</dbReference>
<keyword evidence="2 7" id="KW-0489">Methyltransferase</keyword>
<dbReference type="Pfam" id="PF02353">
    <property type="entry name" value="CMAS"/>
    <property type="match status" value="1"/>
</dbReference>
<name>A0A934KH39_9BACT</name>
<dbReference type="Proteomes" id="UP000614410">
    <property type="component" value="Unassembled WGS sequence"/>
</dbReference>
<evidence type="ECO:0000256" key="4">
    <source>
        <dbReference type="ARBA" id="ARBA00022691"/>
    </source>
</evidence>
<keyword evidence="4" id="KW-0949">S-adenosyl-L-methionine</keyword>
<evidence type="ECO:0000256" key="1">
    <source>
        <dbReference type="ARBA" id="ARBA00010815"/>
    </source>
</evidence>
<dbReference type="PANTHER" id="PTHR43667:SF2">
    <property type="entry name" value="FATTY ACID C-METHYL TRANSFERASE"/>
    <property type="match status" value="1"/>
</dbReference>
<organism evidence="7 8">
    <name type="scientific">Candidatus Amunia macphersoniae</name>
    <dbReference type="NCBI Taxonomy" id="3127014"/>
    <lineage>
        <taxon>Bacteria</taxon>
        <taxon>Bacillati</taxon>
        <taxon>Candidatus Dormiibacterota</taxon>
        <taxon>Candidatus Dormibacteria</taxon>
        <taxon>Candidatus Aeolococcales</taxon>
        <taxon>Candidatus Aeolococcaceae</taxon>
        <taxon>Candidatus Amunia</taxon>
    </lineage>
</organism>
<reference evidence="7 8" key="1">
    <citation type="submission" date="2020-10" db="EMBL/GenBank/DDBJ databases">
        <title>Ca. Dormibacterota MAGs.</title>
        <authorList>
            <person name="Montgomery K."/>
        </authorList>
    </citation>
    <scope>NUCLEOTIDE SEQUENCE [LARGE SCALE GENOMIC DNA]</scope>
    <source>
        <strain evidence="7">Mitchell_Peninsula_5</strain>
    </source>
</reference>
<dbReference type="InterPro" id="IPR003333">
    <property type="entry name" value="CMAS"/>
</dbReference>
<dbReference type="SUPFAM" id="SSF53335">
    <property type="entry name" value="S-adenosyl-L-methionine-dependent methyltransferases"/>
    <property type="match status" value="1"/>
</dbReference>
<dbReference type="InterPro" id="IPR050723">
    <property type="entry name" value="CFA/CMAS"/>
</dbReference>
<proteinExistence type="inferred from homology"/>
<gene>
    <name evidence="7" type="ORF">JF887_13795</name>
</gene>
<evidence type="ECO:0000313" key="7">
    <source>
        <dbReference type="EMBL" id="MBJ7610484.1"/>
    </source>
</evidence>
<dbReference type="InterPro" id="IPR029063">
    <property type="entry name" value="SAM-dependent_MTases_sf"/>
</dbReference>
<dbReference type="PIRSF" id="PIRSF003085">
    <property type="entry name" value="CMAS"/>
    <property type="match status" value="1"/>
</dbReference>
<sequence length="453" mass="50844">MTSNPPTARLHPPLRELPRLDTAARALALRVFAHIRHGELEIIEDGGARHRFGSMADFPVRARVHVHRSTFYRAIAGGSMNGAFSYINGDWDCPDLVSLLRIATRNLDTLERLQAAVEPLLRPLRAGREWVRRNNRGRSRENIAQHYDIGNDLFSLMLDDTMSYSSAIFERPDASLHDASVAKIDRLCRKLDLHPHDHLVEIGSGWGALAVHAAQAYGCRVTTTTISEEQHAQATERVLRAGVGDRVTVLLDDYRDLRGRFTKLVSVEMIEAIGWRSYDTFFRQCSRLLAHDGLAAIQAICQPHRTYLATRGHRTFINTHIFPGGHCPSVEAMLESAGRTGALRLINAEDITPHYPTTLAVWRDNLLRNQAQLPPRFDSRFLRTWSLYLSLCEAGFTERRITDMQLVLAKPAYRNEHLPDWPGGAEADVSPRLSGASVLLLTQEIAGAEPARH</sequence>
<comment type="similarity">
    <text evidence="1">Belongs to the CFA/CMAS family.</text>
</comment>
<evidence type="ECO:0000313" key="8">
    <source>
        <dbReference type="Proteomes" id="UP000614410"/>
    </source>
</evidence>
<keyword evidence="3" id="KW-0808">Transferase</keyword>
<dbReference type="GO" id="GO:0008610">
    <property type="term" value="P:lipid biosynthetic process"/>
    <property type="evidence" value="ECO:0007669"/>
    <property type="project" value="InterPro"/>
</dbReference>
<evidence type="ECO:0000256" key="3">
    <source>
        <dbReference type="ARBA" id="ARBA00022679"/>
    </source>
</evidence>
<evidence type="ECO:0000256" key="2">
    <source>
        <dbReference type="ARBA" id="ARBA00022603"/>
    </source>
</evidence>
<dbReference type="AlphaFoldDB" id="A0A934KH39"/>
<keyword evidence="5" id="KW-0443">Lipid metabolism</keyword>
<dbReference type="Gene3D" id="3.40.50.150">
    <property type="entry name" value="Vaccinia Virus protein VP39"/>
    <property type="match status" value="1"/>
</dbReference>